<dbReference type="Proteomes" id="UP001356427">
    <property type="component" value="Unassembled WGS sequence"/>
</dbReference>
<accession>A0AAN8L843</accession>
<keyword evidence="3" id="KW-1185">Reference proteome</keyword>
<dbReference type="EMBL" id="JAGTTL010000024">
    <property type="protein sequence ID" value="KAK6303764.1"/>
    <property type="molecule type" value="Genomic_DNA"/>
</dbReference>
<dbReference type="AlphaFoldDB" id="A0AAN8L843"/>
<evidence type="ECO:0000313" key="3">
    <source>
        <dbReference type="Proteomes" id="UP001356427"/>
    </source>
</evidence>
<gene>
    <name evidence="2" type="ORF">J4Q44_G00262180</name>
</gene>
<organism evidence="2 3">
    <name type="scientific">Coregonus suidteri</name>
    <dbReference type="NCBI Taxonomy" id="861788"/>
    <lineage>
        <taxon>Eukaryota</taxon>
        <taxon>Metazoa</taxon>
        <taxon>Chordata</taxon>
        <taxon>Craniata</taxon>
        <taxon>Vertebrata</taxon>
        <taxon>Euteleostomi</taxon>
        <taxon>Actinopterygii</taxon>
        <taxon>Neopterygii</taxon>
        <taxon>Teleostei</taxon>
        <taxon>Protacanthopterygii</taxon>
        <taxon>Salmoniformes</taxon>
        <taxon>Salmonidae</taxon>
        <taxon>Coregoninae</taxon>
        <taxon>Coregonus</taxon>
    </lineage>
</organism>
<evidence type="ECO:0000256" key="1">
    <source>
        <dbReference type="SAM" id="MobiDB-lite"/>
    </source>
</evidence>
<feature type="region of interest" description="Disordered" evidence="1">
    <location>
        <begin position="76"/>
        <end position="96"/>
    </location>
</feature>
<feature type="region of interest" description="Disordered" evidence="1">
    <location>
        <begin position="1"/>
        <end position="64"/>
    </location>
</feature>
<protein>
    <submittedName>
        <fullName evidence="2">Uncharacterized protein</fullName>
    </submittedName>
</protein>
<feature type="compositionally biased region" description="Basic and acidic residues" evidence="1">
    <location>
        <begin position="28"/>
        <end position="44"/>
    </location>
</feature>
<feature type="compositionally biased region" description="Polar residues" evidence="1">
    <location>
        <begin position="82"/>
        <end position="96"/>
    </location>
</feature>
<comment type="caution">
    <text evidence="2">The sequence shown here is derived from an EMBL/GenBank/DDBJ whole genome shotgun (WGS) entry which is preliminary data.</text>
</comment>
<sequence>EETVQLDTRNESSVKGWCDRRTNRRTGKQTDRINLHPQQPDHGHCIPPPPHPHRPPLLSPSLYQPGDRQLLLLSSRPCHHSIPQTQPAFLSSQRTE</sequence>
<feature type="compositionally biased region" description="Pro residues" evidence="1">
    <location>
        <begin position="46"/>
        <end position="58"/>
    </location>
</feature>
<reference evidence="2 3" key="1">
    <citation type="submission" date="2021-04" db="EMBL/GenBank/DDBJ databases">
        <authorList>
            <person name="De Guttry C."/>
            <person name="Zahm M."/>
            <person name="Klopp C."/>
            <person name="Cabau C."/>
            <person name="Louis A."/>
            <person name="Berthelot C."/>
            <person name="Parey E."/>
            <person name="Roest Crollius H."/>
            <person name="Montfort J."/>
            <person name="Robinson-Rechavi M."/>
            <person name="Bucao C."/>
            <person name="Bouchez O."/>
            <person name="Gislard M."/>
            <person name="Lluch J."/>
            <person name="Milhes M."/>
            <person name="Lampietro C."/>
            <person name="Lopez Roques C."/>
            <person name="Donnadieu C."/>
            <person name="Braasch I."/>
            <person name="Desvignes T."/>
            <person name="Postlethwait J."/>
            <person name="Bobe J."/>
            <person name="Wedekind C."/>
            <person name="Guiguen Y."/>
        </authorList>
    </citation>
    <scope>NUCLEOTIDE SEQUENCE [LARGE SCALE GENOMIC DNA]</scope>
    <source>
        <strain evidence="2">Cs_M1</strain>
        <tissue evidence="2">Blood</tissue>
    </source>
</reference>
<feature type="compositionally biased region" description="Basic and acidic residues" evidence="1">
    <location>
        <begin position="8"/>
        <end position="21"/>
    </location>
</feature>
<feature type="non-terminal residue" evidence="2">
    <location>
        <position position="1"/>
    </location>
</feature>
<proteinExistence type="predicted"/>
<evidence type="ECO:0000313" key="2">
    <source>
        <dbReference type="EMBL" id="KAK6303764.1"/>
    </source>
</evidence>
<name>A0AAN8L843_9TELE</name>